<keyword evidence="3" id="KW-0808">Transferase</keyword>
<evidence type="ECO:0000313" key="4">
    <source>
        <dbReference type="Proteomes" id="UP000319783"/>
    </source>
</evidence>
<dbReference type="PANTHER" id="PTHR43228">
    <property type="entry name" value="TWO-COMPONENT RESPONSE REGULATOR"/>
    <property type="match status" value="1"/>
</dbReference>
<gene>
    <name evidence="3" type="ORF">JETT_1319</name>
</gene>
<keyword evidence="3" id="KW-0418">Kinase</keyword>
<protein>
    <submittedName>
        <fullName evidence="3">Sensory box histidine kinase/response regulator</fullName>
    </submittedName>
</protein>
<dbReference type="Gene3D" id="3.40.50.2300">
    <property type="match status" value="1"/>
</dbReference>
<proteinExistence type="predicted"/>
<dbReference type="AlphaFoldDB" id="A0A533QCC1"/>
<sequence length="126" mass="14139">MEMMARRILIVDDEEGYRKVLANSLADLGFETKAVNNGFDALEEIKRCCYSIILLDVKMPGMDGIEFLDQMKGIRVNSHIVIITAYTDEDVVKEAIKKGANKVITKPFSTSDIEACLAEFTKKDTE</sequence>
<evidence type="ECO:0000256" key="1">
    <source>
        <dbReference type="PROSITE-ProRule" id="PRU00169"/>
    </source>
</evidence>
<dbReference type="InterPro" id="IPR052048">
    <property type="entry name" value="ST_Response_Regulator"/>
</dbReference>
<organism evidence="3 4">
    <name type="scientific">Candidatus Jettenia ecosi</name>
    <dbReference type="NCBI Taxonomy" id="2494326"/>
    <lineage>
        <taxon>Bacteria</taxon>
        <taxon>Pseudomonadati</taxon>
        <taxon>Planctomycetota</taxon>
        <taxon>Candidatus Brocadiia</taxon>
        <taxon>Candidatus Brocadiales</taxon>
        <taxon>Candidatus Brocadiaceae</taxon>
        <taxon>Candidatus Jettenia</taxon>
    </lineage>
</organism>
<comment type="caution">
    <text evidence="3">The sequence shown here is derived from an EMBL/GenBank/DDBJ whole genome shotgun (WGS) entry which is preliminary data.</text>
</comment>
<dbReference type="SMART" id="SM00448">
    <property type="entry name" value="REC"/>
    <property type="match status" value="1"/>
</dbReference>
<dbReference type="SUPFAM" id="SSF52172">
    <property type="entry name" value="CheY-like"/>
    <property type="match status" value="1"/>
</dbReference>
<dbReference type="Proteomes" id="UP000319783">
    <property type="component" value="Unassembled WGS sequence"/>
</dbReference>
<keyword evidence="1" id="KW-0597">Phosphoprotein</keyword>
<dbReference type="Pfam" id="PF00072">
    <property type="entry name" value="Response_reg"/>
    <property type="match status" value="1"/>
</dbReference>
<feature type="modified residue" description="4-aspartylphosphate" evidence="1">
    <location>
        <position position="56"/>
    </location>
</feature>
<dbReference type="PANTHER" id="PTHR43228:SF1">
    <property type="entry name" value="TWO-COMPONENT RESPONSE REGULATOR ARR22"/>
    <property type="match status" value="1"/>
</dbReference>
<dbReference type="EMBL" id="SULG01000021">
    <property type="protein sequence ID" value="TLD42385.1"/>
    <property type="molecule type" value="Genomic_DNA"/>
</dbReference>
<dbReference type="GO" id="GO:0000160">
    <property type="term" value="P:phosphorelay signal transduction system"/>
    <property type="evidence" value="ECO:0007669"/>
    <property type="project" value="InterPro"/>
</dbReference>
<accession>A0A533QCC1</accession>
<evidence type="ECO:0000313" key="3">
    <source>
        <dbReference type="EMBL" id="TLD42385.1"/>
    </source>
</evidence>
<evidence type="ECO:0000259" key="2">
    <source>
        <dbReference type="PROSITE" id="PS50110"/>
    </source>
</evidence>
<dbReference type="GO" id="GO:0016301">
    <property type="term" value="F:kinase activity"/>
    <property type="evidence" value="ECO:0007669"/>
    <property type="project" value="UniProtKB-KW"/>
</dbReference>
<reference evidence="3 4" key="1">
    <citation type="submission" date="2019-04" db="EMBL/GenBank/DDBJ databases">
        <title>Genome of a novel bacterium Candidatus Jettenia ecosi reconstructed from metagenome of an anammox bioreactor.</title>
        <authorList>
            <person name="Mardanov A.V."/>
            <person name="Beletsky A.V."/>
            <person name="Ravin N.V."/>
            <person name="Botchkova E.A."/>
            <person name="Litti Y.V."/>
            <person name="Nozhevnikova A.N."/>
        </authorList>
    </citation>
    <scope>NUCLEOTIDE SEQUENCE [LARGE SCALE GENOMIC DNA]</scope>
    <source>
        <strain evidence="3">J2</strain>
    </source>
</reference>
<dbReference type="CDD" id="cd00156">
    <property type="entry name" value="REC"/>
    <property type="match status" value="1"/>
</dbReference>
<name>A0A533QCC1_9BACT</name>
<dbReference type="InterPro" id="IPR001789">
    <property type="entry name" value="Sig_transdc_resp-reg_receiver"/>
</dbReference>
<feature type="domain" description="Response regulatory" evidence="2">
    <location>
        <begin position="7"/>
        <end position="121"/>
    </location>
</feature>
<dbReference type="PROSITE" id="PS50110">
    <property type="entry name" value="RESPONSE_REGULATORY"/>
    <property type="match status" value="1"/>
</dbReference>
<dbReference type="InterPro" id="IPR011006">
    <property type="entry name" value="CheY-like_superfamily"/>
</dbReference>